<name>A0A080ZTK3_PHYNI</name>
<proteinExistence type="predicted"/>
<protein>
    <recommendedName>
        <fullName evidence="1">Enoyl reductase (ER) domain-containing protein</fullName>
    </recommendedName>
</protein>
<organism evidence="2 3">
    <name type="scientific">Phytophthora nicotianae P1976</name>
    <dbReference type="NCBI Taxonomy" id="1317066"/>
    <lineage>
        <taxon>Eukaryota</taxon>
        <taxon>Sar</taxon>
        <taxon>Stramenopiles</taxon>
        <taxon>Oomycota</taxon>
        <taxon>Peronosporomycetes</taxon>
        <taxon>Peronosporales</taxon>
        <taxon>Peronosporaceae</taxon>
        <taxon>Phytophthora</taxon>
    </lineage>
</organism>
<dbReference type="PANTHER" id="PTHR45033:SF2">
    <property type="entry name" value="ZINC-TYPE ALCOHOL DEHYDROGENASE-LIKE PROTEIN C1773.06C"/>
    <property type="match status" value="1"/>
</dbReference>
<sequence>QRVLKTQLQSPMPTSNVVYRFGDRTSYKTLTQSTEPIPTLKDHEVLIEVRGVTLNYRDLVIANSNYPGSVTEHVVPCSDGAGVVTAMGSSVEDIQVGDRVITNFDVANMYGPVLDDGSHWLGGTLDGMLRQYAAVPAQAVTKIPEGCKLNFVQLASLVCAGVTAWNALYGLNPLRPGQVVLLQGTGGVSIFGLQLAKAAGATTIITSSSDEKLQFVKEKFGFEYTFNYRKTPEWAAEANRFTNGRGVDIVIETGGSGTIAQSMEAIKPGGQIAVIGFLFRAKQEEMPDVAGMVLNKGCTVRGVQIGSKQLTEELVRVVTSQNIQPHIHKTFGFDEEDVHAAFSCLETAGHIGKIGIAIKSD</sequence>
<dbReference type="SUPFAM" id="SSF50129">
    <property type="entry name" value="GroES-like"/>
    <property type="match status" value="1"/>
</dbReference>
<dbReference type="GO" id="GO:0016491">
    <property type="term" value="F:oxidoreductase activity"/>
    <property type="evidence" value="ECO:0007669"/>
    <property type="project" value="InterPro"/>
</dbReference>
<dbReference type="InterPro" id="IPR052711">
    <property type="entry name" value="Zinc_ADH-like"/>
</dbReference>
<dbReference type="CDD" id="cd08276">
    <property type="entry name" value="MDR7"/>
    <property type="match status" value="1"/>
</dbReference>
<gene>
    <name evidence="2" type="ORF">F444_13526</name>
</gene>
<feature type="domain" description="Enoyl reductase (ER)" evidence="1">
    <location>
        <begin position="22"/>
        <end position="356"/>
    </location>
</feature>
<dbReference type="Gene3D" id="3.90.180.10">
    <property type="entry name" value="Medium-chain alcohol dehydrogenases, catalytic domain"/>
    <property type="match status" value="1"/>
</dbReference>
<dbReference type="Gene3D" id="3.40.50.720">
    <property type="entry name" value="NAD(P)-binding Rossmann-like Domain"/>
    <property type="match status" value="1"/>
</dbReference>
<dbReference type="SUPFAM" id="SSF51735">
    <property type="entry name" value="NAD(P)-binding Rossmann-fold domains"/>
    <property type="match status" value="1"/>
</dbReference>
<feature type="non-terminal residue" evidence="2">
    <location>
        <position position="1"/>
    </location>
</feature>
<dbReference type="SMART" id="SM00829">
    <property type="entry name" value="PKS_ER"/>
    <property type="match status" value="1"/>
</dbReference>
<comment type="caution">
    <text evidence="2">The sequence shown here is derived from an EMBL/GenBank/DDBJ whole genome shotgun (WGS) entry which is preliminary data.</text>
</comment>
<dbReference type="InterPro" id="IPR036291">
    <property type="entry name" value="NAD(P)-bd_dom_sf"/>
</dbReference>
<dbReference type="EMBL" id="ANJA01002442">
    <property type="protein sequence ID" value="ETO69964.1"/>
    <property type="molecule type" value="Genomic_DNA"/>
</dbReference>
<dbReference type="AlphaFoldDB" id="A0A080ZTK3"/>
<dbReference type="OrthoDB" id="3509362at2759"/>
<dbReference type="InterPro" id="IPR011032">
    <property type="entry name" value="GroES-like_sf"/>
</dbReference>
<dbReference type="Pfam" id="PF08240">
    <property type="entry name" value="ADH_N"/>
    <property type="match status" value="1"/>
</dbReference>
<dbReference type="PANTHER" id="PTHR45033">
    <property type="match status" value="1"/>
</dbReference>
<dbReference type="Proteomes" id="UP000028582">
    <property type="component" value="Unassembled WGS sequence"/>
</dbReference>
<evidence type="ECO:0000313" key="2">
    <source>
        <dbReference type="EMBL" id="ETO69964.1"/>
    </source>
</evidence>
<evidence type="ECO:0000259" key="1">
    <source>
        <dbReference type="SMART" id="SM00829"/>
    </source>
</evidence>
<dbReference type="InterPro" id="IPR013149">
    <property type="entry name" value="ADH-like_C"/>
</dbReference>
<reference evidence="2 3" key="1">
    <citation type="submission" date="2013-11" db="EMBL/GenBank/DDBJ databases">
        <title>The Genome Sequence of Phytophthora parasitica P1976.</title>
        <authorList>
            <consortium name="The Broad Institute Genomics Platform"/>
            <person name="Russ C."/>
            <person name="Tyler B."/>
            <person name="Panabieres F."/>
            <person name="Shan W."/>
            <person name="Tripathy S."/>
            <person name="Grunwald N."/>
            <person name="Machado M."/>
            <person name="Johnson C.S."/>
            <person name="Walker B."/>
            <person name="Young S."/>
            <person name="Zeng Q."/>
            <person name="Gargeya S."/>
            <person name="Fitzgerald M."/>
            <person name="Haas B."/>
            <person name="Abouelleil A."/>
            <person name="Allen A.W."/>
            <person name="Alvarado L."/>
            <person name="Arachchi H.M."/>
            <person name="Berlin A.M."/>
            <person name="Chapman S.B."/>
            <person name="Gainer-Dewar J."/>
            <person name="Goldberg J."/>
            <person name="Griggs A."/>
            <person name="Gujja S."/>
            <person name="Hansen M."/>
            <person name="Howarth C."/>
            <person name="Imamovic A."/>
            <person name="Ireland A."/>
            <person name="Larimer J."/>
            <person name="McCowan C."/>
            <person name="Murphy C."/>
            <person name="Pearson M."/>
            <person name="Poon T.W."/>
            <person name="Priest M."/>
            <person name="Roberts A."/>
            <person name="Saif S."/>
            <person name="Shea T."/>
            <person name="Sisk P."/>
            <person name="Sykes S."/>
            <person name="Wortman J."/>
            <person name="Nusbaum C."/>
            <person name="Birren B."/>
        </authorList>
    </citation>
    <scope>NUCLEOTIDE SEQUENCE [LARGE SCALE GENOMIC DNA]</scope>
    <source>
        <strain evidence="2 3">P1976</strain>
    </source>
</reference>
<accession>A0A080ZTK3</accession>
<dbReference type="Pfam" id="PF00107">
    <property type="entry name" value="ADH_zinc_N"/>
    <property type="match status" value="1"/>
</dbReference>
<evidence type="ECO:0000313" key="3">
    <source>
        <dbReference type="Proteomes" id="UP000028582"/>
    </source>
</evidence>
<dbReference type="InterPro" id="IPR020843">
    <property type="entry name" value="ER"/>
</dbReference>
<dbReference type="InterPro" id="IPR013154">
    <property type="entry name" value="ADH-like_N"/>
</dbReference>